<dbReference type="GO" id="GO:0005544">
    <property type="term" value="F:calcium-dependent phospholipid binding"/>
    <property type="evidence" value="ECO:0007669"/>
    <property type="project" value="TreeGrafter"/>
</dbReference>
<keyword evidence="3" id="KW-0442">Lipid degradation</keyword>
<sequence length="218" mass="24928">MSVLYQDENWSNNLDTIIRGTRDQLTKTVMSGFTISKIKYYRDQMEQKETQGHQTNSSSPQMNSSTLSEQQKTVSRGQNPLPIYTAVNVKEAIDGHLPENEWVEFSPFSVGIQKYGAFIKAENFGSEFFLGHLLKKLPELRLPFLIGEIQALHRCNVRRGPGPFDPGHSAPQSRVRTRILVQRILQKPTNHQRDVQLHQRTVPAPALQQEQLLPVLER</sequence>
<dbReference type="Proteomes" id="UP001497482">
    <property type="component" value="Chromosome 13"/>
</dbReference>
<feature type="region of interest" description="Disordered" evidence="4">
    <location>
        <begin position="46"/>
        <end position="76"/>
    </location>
</feature>
<dbReference type="GO" id="GO:0005509">
    <property type="term" value="F:calcium ion binding"/>
    <property type="evidence" value="ECO:0007669"/>
    <property type="project" value="TreeGrafter"/>
</dbReference>
<feature type="domain" description="PLA2c" evidence="5">
    <location>
        <begin position="1"/>
        <end position="218"/>
    </location>
</feature>
<dbReference type="Gene3D" id="3.40.1090.10">
    <property type="entry name" value="Cytosolic phospholipase A2 catalytic domain"/>
    <property type="match status" value="1"/>
</dbReference>
<dbReference type="PANTHER" id="PTHR10728:SF32">
    <property type="entry name" value="CYTOSOLIC PHOSPHOLIPASE A2 BETA"/>
    <property type="match status" value="1"/>
</dbReference>
<dbReference type="GO" id="GO:0046475">
    <property type="term" value="P:glycerophospholipid catabolic process"/>
    <property type="evidence" value="ECO:0007669"/>
    <property type="project" value="TreeGrafter"/>
</dbReference>
<dbReference type="InterPro" id="IPR002642">
    <property type="entry name" value="LysoPLipase_cat_dom"/>
</dbReference>
<dbReference type="PANTHER" id="PTHR10728">
    <property type="entry name" value="CYTOSOLIC PHOSPHOLIPASE A2"/>
    <property type="match status" value="1"/>
</dbReference>
<evidence type="ECO:0000256" key="2">
    <source>
        <dbReference type="ARBA" id="ARBA00023098"/>
    </source>
</evidence>
<dbReference type="EMBL" id="OZ035835">
    <property type="protein sequence ID" value="CAL1578499.1"/>
    <property type="molecule type" value="Genomic_DNA"/>
</dbReference>
<proteinExistence type="predicted"/>
<evidence type="ECO:0000313" key="7">
    <source>
        <dbReference type="Proteomes" id="UP001497482"/>
    </source>
</evidence>
<dbReference type="InterPro" id="IPR016035">
    <property type="entry name" value="Acyl_Trfase/lysoPLipase"/>
</dbReference>
<dbReference type="SUPFAM" id="SSF52151">
    <property type="entry name" value="FabD/lysophospholipase-like"/>
    <property type="match status" value="1"/>
</dbReference>
<evidence type="ECO:0000313" key="6">
    <source>
        <dbReference type="EMBL" id="CAL1578499.1"/>
    </source>
</evidence>
<name>A0AAV2JT76_KNICA</name>
<keyword evidence="1 3" id="KW-0378">Hydrolase</keyword>
<gene>
    <name evidence="6" type="ORF">KC01_LOCUS9631</name>
</gene>
<dbReference type="AlphaFoldDB" id="A0AAV2JT76"/>
<dbReference type="GO" id="GO:0005829">
    <property type="term" value="C:cytosol"/>
    <property type="evidence" value="ECO:0007669"/>
    <property type="project" value="TreeGrafter"/>
</dbReference>
<dbReference type="Pfam" id="PF01735">
    <property type="entry name" value="PLA2_B"/>
    <property type="match status" value="1"/>
</dbReference>
<dbReference type="PROSITE" id="PS51210">
    <property type="entry name" value="PLA2C"/>
    <property type="match status" value="1"/>
</dbReference>
<feature type="compositionally biased region" description="Polar residues" evidence="4">
    <location>
        <begin position="52"/>
        <end position="76"/>
    </location>
</feature>
<accession>A0AAV2JT76</accession>
<protein>
    <recommendedName>
        <fullName evidence="5">PLA2c domain-containing protein</fullName>
    </recommendedName>
</protein>
<reference evidence="6 7" key="1">
    <citation type="submission" date="2024-04" db="EMBL/GenBank/DDBJ databases">
        <authorList>
            <person name="Waldvogel A.-M."/>
            <person name="Schoenle A."/>
        </authorList>
    </citation>
    <scope>NUCLEOTIDE SEQUENCE [LARGE SCALE GENOMIC DNA]</scope>
</reference>
<organism evidence="6 7">
    <name type="scientific">Knipowitschia caucasica</name>
    <name type="common">Caucasian dwarf goby</name>
    <name type="synonym">Pomatoschistus caucasicus</name>
    <dbReference type="NCBI Taxonomy" id="637954"/>
    <lineage>
        <taxon>Eukaryota</taxon>
        <taxon>Metazoa</taxon>
        <taxon>Chordata</taxon>
        <taxon>Craniata</taxon>
        <taxon>Vertebrata</taxon>
        <taxon>Euteleostomi</taxon>
        <taxon>Actinopterygii</taxon>
        <taxon>Neopterygii</taxon>
        <taxon>Teleostei</taxon>
        <taxon>Neoteleostei</taxon>
        <taxon>Acanthomorphata</taxon>
        <taxon>Gobiaria</taxon>
        <taxon>Gobiiformes</taxon>
        <taxon>Gobioidei</taxon>
        <taxon>Gobiidae</taxon>
        <taxon>Gobiinae</taxon>
        <taxon>Knipowitschia</taxon>
    </lineage>
</organism>
<evidence type="ECO:0000256" key="3">
    <source>
        <dbReference type="PROSITE-ProRule" id="PRU00555"/>
    </source>
</evidence>
<evidence type="ECO:0000259" key="5">
    <source>
        <dbReference type="PROSITE" id="PS51210"/>
    </source>
</evidence>
<keyword evidence="2 3" id="KW-0443">Lipid metabolism</keyword>
<dbReference type="GO" id="GO:0047498">
    <property type="term" value="F:calcium-dependent phospholipase A2 activity"/>
    <property type="evidence" value="ECO:0007669"/>
    <property type="project" value="TreeGrafter"/>
</dbReference>
<keyword evidence="7" id="KW-1185">Reference proteome</keyword>
<evidence type="ECO:0000256" key="4">
    <source>
        <dbReference type="SAM" id="MobiDB-lite"/>
    </source>
</evidence>
<evidence type="ECO:0000256" key="1">
    <source>
        <dbReference type="ARBA" id="ARBA00022801"/>
    </source>
</evidence>